<feature type="region of interest" description="Disordered" evidence="1">
    <location>
        <begin position="359"/>
        <end position="381"/>
    </location>
</feature>
<feature type="compositionally biased region" description="Basic and acidic residues" evidence="1">
    <location>
        <begin position="38"/>
        <end position="60"/>
    </location>
</feature>
<evidence type="ECO:0000313" key="4">
    <source>
        <dbReference type="Proteomes" id="UP000639338"/>
    </source>
</evidence>
<feature type="region of interest" description="Disordered" evidence="1">
    <location>
        <begin position="174"/>
        <end position="302"/>
    </location>
</feature>
<feature type="compositionally biased region" description="Basic and acidic residues" evidence="1">
    <location>
        <begin position="275"/>
        <end position="300"/>
    </location>
</feature>
<feature type="compositionally biased region" description="Basic and acidic residues" evidence="1">
    <location>
        <begin position="226"/>
        <end position="247"/>
    </location>
</feature>
<dbReference type="OrthoDB" id="8194777at2759"/>
<feature type="domain" description="Complementary sex determination N-terminal" evidence="2">
    <location>
        <begin position="27"/>
        <end position="167"/>
    </location>
</feature>
<feature type="compositionally biased region" description="Basic and acidic residues" evidence="1">
    <location>
        <begin position="259"/>
        <end position="268"/>
    </location>
</feature>
<dbReference type="AlphaFoldDB" id="A0A834Y4E9"/>
<feature type="compositionally biased region" description="Basic and acidic residues" evidence="1">
    <location>
        <begin position="7"/>
        <end position="21"/>
    </location>
</feature>
<organism evidence="3 4">
    <name type="scientific">Aphidius gifuensis</name>
    <name type="common">Parasitoid wasp</name>
    <dbReference type="NCBI Taxonomy" id="684658"/>
    <lineage>
        <taxon>Eukaryota</taxon>
        <taxon>Metazoa</taxon>
        <taxon>Ecdysozoa</taxon>
        <taxon>Arthropoda</taxon>
        <taxon>Hexapoda</taxon>
        <taxon>Insecta</taxon>
        <taxon>Pterygota</taxon>
        <taxon>Neoptera</taxon>
        <taxon>Endopterygota</taxon>
        <taxon>Hymenoptera</taxon>
        <taxon>Apocrita</taxon>
        <taxon>Ichneumonoidea</taxon>
        <taxon>Braconidae</taxon>
        <taxon>Aphidiinae</taxon>
        <taxon>Aphidius</taxon>
    </lineage>
</organism>
<feature type="region of interest" description="Disordered" evidence="1">
    <location>
        <begin position="38"/>
        <end position="120"/>
    </location>
</feature>
<dbReference type="Pfam" id="PF12278">
    <property type="entry name" value="SDP_N"/>
    <property type="match status" value="1"/>
</dbReference>
<feature type="region of interest" description="Disordered" evidence="1">
    <location>
        <begin position="1"/>
        <end position="21"/>
    </location>
</feature>
<dbReference type="InterPro" id="IPR022063">
    <property type="entry name" value="Sex_determin_N"/>
</dbReference>
<feature type="compositionally biased region" description="Basic and acidic residues" evidence="1">
    <location>
        <begin position="174"/>
        <end position="202"/>
    </location>
</feature>
<name>A0A834Y4E9_APHGI</name>
<sequence>MPYQNHSRRDRDDHRLPVSREEELRLMRIRKEWKKMQELKEKHERHKQERIEKFELERARKLALQKSKTNRSSHSPDSSRSRSRDNNKSRSGNHSIACKTSIMSEKCDTGSSSTKLFKGPEGTKISIDELKKIKIEIGKQKKIGSTNKTADIERDIINPEDVIVRRRDGEGANPIFEREELNPKDTEDKERRVIVETNEKNENKRRRSISLSPPRRSRSPSRRTSRHESSSRHHGNHNERHGSPREHRNSRHSSYHRSPLRDERDSRYHSSRSSTHRDYHHARDNSRDRRNGDDRIRDRGISYPHPYMTEPIPLSMYYGNFVRPMIMDPLMAMRAPMPPMMRGRVPQMMGHMRPPFGARFQLPPQIFRPNMPPNQRFGRMF</sequence>
<accession>A0A834Y4E9</accession>
<feature type="compositionally biased region" description="Basic and acidic residues" evidence="1">
    <location>
        <begin position="77"/>
        <end position="88"/>
    </location>
</feature>
<keyword evidence="4" id="KW-1185">Reference proteome</keyword>
<dbReference type="EMBL" id="JACMRX010000001">
    <property type="protein sequence ID" value="KAF7997602.1"/>
    <property type="molecule type" value="Genomic_DNA"/>
</dbReference>
<gene>
    <name evidence="3" type="ORF">HCN44_006173</name>
</gene>
<reference evidence="3 4" key="1">
    <citation type="submission" date="2020-08" db="EMBL/GenBank/DDBJ databases">
        <title>Aphidius gifuensis genome sequencing and assembly.</title>
        <authorList>
            <person name="Du Z."/>
        </authorList>
    </citation>
    <scope>NUCLEOTIDE SEQUENCE [LARGE SCALE GENOMIC DNA]</scope>
    <source>
        <strain evidence="3">YNYX2018</strain>
        <tissue evidence="3">Adults</tissue>
    </source>
</reference>
<protein>
    <recommendedName>
        <fullName evidence="2">Complementary sex determination N-terminal domain-containing protein</fullName>
    </recommendedName>
</protein>
<evidence type="ECO:0000259" key="2">
    <source>
        <dbReference type="Pfam" id="PF12278"/>
    </source>
</evidence>
<feature type="compositionally biased region" description="Basic residues" evidence="1">
    <location>
        <begin position="215"/>
        <end position="225"/>
    </location>
</feature>
<evidence type="ECO:0000313" key="3">
    <source>
        <dbReference type="EMBL" id="KAF7997602.1"/>
    </source>
</evidence>
<evidence type="ECO:0000256" key="1">
    <source>
        <dbReference type="SAM" id="MobiDB-lite"/>
    </source>
</evidence>
<dbReference type="Proteomes" id="UP000639338">
    <property type="component" value="Unassembled WGS sequence"/>
</dbReference>
<comment type="caution">
    <text evidence="3">The sequence shown here is derived from an EMBL/GenBank/DDBJ whole genome shotgun (WGS) entry which is preliminary data.</text>
</comment>
<proteinExistence type="predicted"/>